<gene>
    <name evidence="9" type="primary">ADI1</name>
    <name evidence="9" type="ORF">MJAP1_004315</name>
</gene>
<dbReference type="GO" id="GO:0051213">
    <property type="term" value="F:dioxygenase activity"/>
    <property type="evidence" value="ECO:0007669"/>
    <property type="project" value="UniProtKB-KW"/>
</dbReference>
<dbReference type="Proteomes" id="UP001217754">
    <property type="component" value="Chromosome 9"/>
</dbReference>
<protein>
    <submittedName>
        <fullName evidence="9">1,2-dihydroxy-3-keto-5-methylthiopentene dioxygenase</fullName>
    </submittedName>
</protein>
<feature type="repeat" description="WD" evidence="6">
    <location>
        <begin position="593"/>
        <end position="628"/>
    </location>
</feature>
<feature type="region of interest" description="Disordered" evidence="7">
    <location>
        <begin position="90"/>
        <end position="155"/>
    </location>
</feature>
<sequence length="689" mass="72856">MNSGGANASHDTAHSEAPEYTLSGVLHFLQSEWRRYEHDRNSWAIERAELRARIALLEGERRGVENVKNDLLRRIKMLEYALRQERFKGLSGTPASSVPPGIASKQASEKGNGTPSPQNEEVAQAAPPSTAPEARTNGNGNGKGQGASNSSVKLPLGVKDAKGRAKSRAYLQQCLQEIAYLTSPTTLNPIADKIEHEGGGAEAGPPRPRLSLLEHHGLSSEEKGVSGTPMPHTDDPFSRLSVPKPNATAGVGEREAADECADTLAAKPDAVLAAAAPVSATNTESSSALPPASAPISAPASAPAPASENAAAVSASASASSTSSVQPPISVPDVQLWKLKNTIQAHFDSVRAVVFDQVGDRLFTASDDCTIKHWNVKTGAEEATPELLTTLRGHQGAVTCLVLSKEQQRLYSGSLDSTVRTWKLTDGEVPSSALVADQSQAVWDLALFPYHGQEDALLATASADGTVKLWWTDSAVPERLHLSWDYFGTQPEESAQAERASLGTLPVPTSVTAIPANLRVCAVSFSNGVVKTFSLETGKELKRLASNVAPGEHSNAHANMVVAHPTLPLVATAQEDSYIHMYDVMTGACTLSLHAHGDSVSCIDIDPSGLTLVSGSHDCTVRFWDIDNPPAPQDAPEQKQDMPTCSAVCFQEIQPHQVKANEGVLSVVYHPTAPLVATAGADGTVRLFG</sequence>
<keyword evidence="4" id="KW-0112">Calmodulin-binding</keyword>
<evidence type="ECO:0000256" key="4">
    <source>
        <dbReference type="ARBA" id="ARBA00022860"/>
    </source>
</evidence>
<dbReference type="InterPro" id="IPR019775">
    <property type="entry name" value="WD40_repeat_CS"/>
</dbReference>
<keyword evidence="2 6" id="KW-0853">WD repeat</keyword>
<dbReference type="PROSITE" id="PS50082">
    <property type="entry name" value="WD_REPEATS_2"/>
    <property type="match status" value="4"/>
</dbReference>
<evidence type="ECO:0000256" key="5">
    <source>
        <dbReference type="ARBA" id="ARBA00023054"/>
    </source>
</evidence>
<evidence type="ECO:0000256" key="1">
    <source>
        <dbReference type="ARBA" id="ARBA00009616"/>
    </source>
</evidence>
<dbReference type="CDD" id="cd00200">
    <property type="entry name" value="WD40"/>
    <property type="match status" value="1"/>
</dbReference>
<evidence type="ECO:0000313" key="9">
    <source>
        <dbReference type="EMBL" id="WFD41318.1"/>
    </source>
</evidence>
<reference evidence="9" key="1">
    <citation type="submission" date="2023-03" db="EMBL/GenBank/DDBJ databases">
        <title>Mating type loci evolution in Malassezia.</title>
        <authorList>
            <person name="Coelho M.A."/>
        </authorList>
    </citation>
    <scope>NUCLEOTIDE SEQUENCE</scope>
    <source>
        <strain evidence="9">CBS 9431</strain>
    </source>
</reference>
<comment type="similarity">
    <text evidence="1">Belongs to the WD repeat striatin family.</text>
</comment>
<dbReference type="InterPro" id="IPR001680">
    <property type="entry name" value="WD40_rpt"/>
</dbReference>
<dbReference type="InterPro" id="IPR051488">
    <property type="entry name" value="WD_repeat_striatin"/>
</dbReference>
<dbReference type="RefSeq" id="XP_060124215.1">
    <property type="nucleotide sequence ID" value="XM_060268232.1"/>
</dbReference>
<feature type="repeat" description="WD" evidence="6">
    <location>
        <begin position="343"/>
        <end position="384"/>
    </location>
</feature>
<organism evidence="9 10">
    <name type="scientific">Malassezia japonica</name>
    <dbReference type="NCBI Taxonomy" id="223818"/>
    <lineage>
        <taxon>Eukaryota</taxon>
        <taxon>Fungi</taxon>
        <taxon>Dikarya</taxon>
        <taxon>Basidiomycota</taxon>
        <taxon>Ustilaginomycotina</taxon>
        <taxon>Malasseziomycetes</taxon>
        <taxon>Malasseziales</taxon>
        <taxon>Malasseziaceae</taxon>
        <taxon>Malassezia</taxon>
    </lineage>
</organism>
<name>A0AAF0FAD3_9BASI</name>
<dbReference type="GeneID" id="85227966"/>
<evidence type="ECO:0000256" key="6">
    <source>
        <dbReference type="PROSITE-ProRule" id="PRU00221"/>
    </source>
</evidence>
<dbReference type="SUPFAM" id="SSF50978">
    <property type="entry name" value="WD40 repeat-like"/>
    <property type="match status" value="1"/>
</dbReference>
<dbReference type="Pfam" id="PF00400">
    <property type="entry name" value="WD40"/>
    <property type="match status" value="5"/>
</dbReference>
<feature type="compositionally biased region" description="Polar residues" evidence="7">
    <location>
        <begin position="105"/>
        <end position="121"/>
    </location>
</feature>
<dbReference type="EMBL" id="CP119966">
    <property type="protein sequence ID" value="WFD41318.1"/>
    <property type="molecule type" value="Genomic_DNA"/>
</dbReference>
<keyword evidence="5" id="KW-0175">Coiled coil</keyword>
<feature type="domain" description="Striatin N-terminal" evidence="8">
    <location>
        <begin position="21"/>
        <end position="185"/>
    </location>
</feature>
<keyword evidence="9" id="KW-0560">Oxidoreductase</keyword>
<dbReference type="InterPro" id="IPR020472">
    <property type="entry name" value="WD40_PAC1"/>
</dbReference>
<keyword evidence="3" id="KW-0677">Repeat</keyword>
<dbReference type="InterPro" id="IPR036322">
    <property type="entry name" value="WD40_repeat_dom_sf"/>
</dbReference>
<evidence type="ECO:0000256" key="7">
    <source>
        <dbReference type="SAM" id="MobiDB-lite"/>
    </source>
</evidence>
<feature type="region of interest" description="Disordered" evidence="7">
    <location>
        <begin position="283"/>
        <end position="304"/>
    </location>
</feature>
<proteinExistence type="inferred from homology"/>
<accession>A0AAF0FAD3</accession>
<dbReference type="GO" id="GO:0005516">
    <property type="term" value="F:calmodulin binding"/>
    <property type="evidence" value="ECO:0007669"/>
    <property type="project" value="UniProtKB-KW"/>
</dbReference>
<dbReference type="PANTHER" id="PTHR15653">
    <property type="entry name" value="STRIATIN"/>
    <property type="match status" value="1"/>
</dbReference>
<dbReference type="Pfam" id="PF08232">
    <property type="entry name" value="Striatin"/>
    <property type="match status" value="1"/>
</dbReference>
<dbReference type="Gene3D" id="1.20.5.300">
    <property type="match status" value="1"/>
</dbReference>
<evidence type="ECO:0000256" key="3">
    <source>
        <dbReference type="ARBA" id="ARBA00022737"/>
    </source>
</evidence>
<dbReference type="PROSITE" id="PS50294">
    <property type="entry name" value="WD_REPEATS_REGION"/>
    <property type="match status" value="4"/>
</dbReference>
<evidence type="ECO:0000256" key="2">
    <source>
        <dbReference type="ARBA" id="ARBA00022574"/>
    </source>
</evidence>
<keyword evidence="10" id="KW-1185">Reference proteome</keyword>
<dbReference type="AlphaFoldDB" id="A0AAF0FAD3"/>
<dbReference type="InterPro" id="IPR013258">
    <property type="entry name" value="Striatin_N"/>
</dbReference>
<feature type="repeat" description="WD" evidence="6">
    <location>
        <begin position="664"/>
        <end position="689"/>
    </location>
</feature>
<dbReference type="PRINTS" id="PR00320">
    <property type="entry name" value="GPROTEINBRPT"/>
</dbReference>
<dbReference type="PANTHER" id="PTHR15653:SF0">
    <property type="entry name" value="CONNECTOR OF KINASE TO AP-1, ISOFORM E"/>
    <property type="match status" value="1"/>
</dbReference>
<evidence type="ECO:0000259" key="8">
    <source>
        <dbReference type="Pfam" id="PF08232"/>
    </source>
</evidence>
<dbReference type="PROSITE" id="PS00678">
    <property type="entry name" value="WD_REPEATS_1"/>
    <property type="match status" value="1"/>
</dbReference>
<feature type="region of interest" description="Disordered" evidence="7">
    <location>
        <begin position="218"/>
        <end position="260"/>
    </location>
</feature>
<dbReference type="SMART" id="SM00320">
    <property type="entry name" value="WD40"/>
    <property type="match status" value="6"/>
</dbReference>
<dbReference type="InterPro" id="IPR015943">
    <property type="entry name" value="WD40/YVTN_repeat-like_dom_sf"/>
</dbReference>
<dbReference type="Gene3D" id="2.130.10.10">
    <property type="entry name" value="YVTN repeat-like/Quinoprotein amine dehydrogenase"/>
    <property type="match status" value="3"/>
</dbReference>
<keyword evidence="9" id="KW-0223">Dioxygenase</keyword>
<evidence type="ECO:0000313" key="10">
    <source>
        <dbReference type="Proteomes" id="UP001217754"/>
    </source>
</evidence>
<feature type="repeat" description="WD" evidence="6">
    <location>
        <begin position="391"/>
        <end position="432"/>
    </location>
</feature>